<dbReference type="EMBL" id="BSPC01000048">
    <property type="protein sequence ID" value="GLS21281.1"/>
    <property type="molecule type" value="Genomic_DNA"/>
</dbReference>
<evidence type="ECO:0000259" key="3">
    <source>
        <dbReference type="Pfam" id="PF12883"/>
    </source>
</evidence>
<accession>A0ABQ6CLR3</accession>
<feature type="signal peptide" evidence="2">
    <location>
        <begin position="1"/>
        <end position="23"/>
    </location>
</feature>
<keyword evidence="2" id="KW-0732">Signal</keyword>
<feature type="chain" id="PRO_5046063642" description="DUF3828 domain-containing protein" evidence="2">
    <location>
        <begin position="24"/>
        <end position="162"/>
    </location>
</feature>
<name>A0ABQ6CLR3_9HYPH</name>
<evidence type="ECO:0000313" key="4">
    <source>
        <dbReference type="EMBL" id="GLS21281.1"/>
    </source>
</evidence>
<protein>
    <recommendedName>
        <fullName evidence="3">DUF3828 domain-containing protein</fullName>
    </recommendedName>
</protein>
<feature type="domain" description="DUF3828" evidence="3">
    <location>
        <begin position="28"/>
        <end position="146"/>
    </location>
</feature>
<dbReference type="InterPro" id="IPR024289">
    <property type="entry name" value="DUF3828"/>
</dbReference>
<dbReference type="RefSeq" id="WP_284314332.1">
    <property type="nucleotide sequence ID" value="NZ_BSPC01000048.1"/>
</dbReference>
<dbReference type="Gene3D" id="3.10.450.50">
    <property type="match status" value="1"/>
</dbReference>
<evidence type="ECO:0000313" key="5">
    <source>
        <dbReference type="Proteomes" id="UP001156882"/>
    </source>
</evidence>
<organism evidence="4 5">
    <name type="scientific">Labrys miyagiensis</name>
    <dbReference type="NCBI Taxonomy" id="346912"/>
    <lineage>
        <taxon>Bacteria</taxon>
        <taxon>Pseudomonadati</taxon>
        <taxon>Pseudomonadota</taxon>
        <taxon>Alphaproteobacteria</taxon>
        <taxon>Hyphomicrobiales</taxon>
        <taxon>Xanthobacteraceae</taxon>
        <taxon>Labrys</taxon>
    </lineage>
</organism>
<comment type="caution">
    <text evidence="4">The sequence shown here is derived from an EMBL/GenBank/DDBJ whole genome shotgun (WGS) entry which is preliminary data.</text>
</comment>
<feature type="region of interest" description="Disordered" evidence="1">
    <location>
        <begin position="68"/>
        <end position="91"/>
    </location>
</feature>
<dbReference type="Proteomes" id="UP001156882">
    <property type="component" value="Unassembled WGS sequence"/>
</dbReference>
<sequence length="162" mass="17779">MTRTYKLAFGLMLALGLAAPALAAETTPEAVVQQIYSGKTPTTKSLDIIDNAKLRAKYLSKDLASAVKKDNDESAKSGDVGALDFDPVSDSQDPMIKDLKIEPLQVQGDKAQVKVSFNTYDPKRDELLYDLVKEGGQWRVFNISKQGSAEDAWSLRQILSLK</sequence>
<keyword evidence="5" id="KW-1185">Reference proteome</keyword>
<evidence type="ECO:0000256" key="1">
    <source>
        <dbReference type="SAM" id="MobiDB-lite"/>
    </source>
</evidence>
<evidence type="ECO:0000256" key="2">
    <source>
        <dbReference type="SAM" id="SignalP"/>
    </source>
</evidence>
<proteinExistence type="predicted"/>
<dbReference type="Pfam" id="PF12883">
    <property type="entry name" value="DUF3828"/>
    <property type="match status" value="1"/>
</dbReference>
<gene>
    <name evidence="4" type="ORF">GCM10007874_42980</name>
</gene>
<reference evidence="5" key="1">
    <citation type="journal article" date="2019" name="Int. J. Syst. Evol. Microbiol.">
        <title>The Global Catalogue of Microorganisms (GCM) 10K type strain sequencing project: providing services to taxonomists for standard genome sequencing and annotation.</title>
        <authorList>
            <consortium name="The Broad Institute Genomics Platform"/>
            <consortium name="The Broad Institute Genome Sequencing Center for Infectious Disease"/>
            <person name="Wu L."/>
            <person name="Ma J."/>
        </authorList>
    </citation>
    <scope>NUCLEOTIDE SEQUENCE [LARGE SCALE GENOMIC DNA]</scope>
    <source>
        <strain evidence="5">NBRC 101365</strain>
    </source>
</reference>